<dbReference type="EMBL" id="PXOH01000011">
    <property type="protein sequence ID" value="PSF37139.1"/>
    <property type="molecule type" value="Genomic_DNA"/>
</dbReference>
<protein>
    <submittedName>
        <fullName evidence="2">ATP synthase subunit I</fullName>
    </submittedName>
</protein>
<reference evidence="2 3" key="2">
    <citation type="submission" date="2018-03" db="EMBL/GenBank/DDBJ databases">
        <authorList>
            <person name="Keele B.F."/>
        </authorList>
    </citation>
    <scope>NUCLEOTIDE SEQUENCE [LARGE SCALE GENOMIC DNA]</scope>
    <source>
        <strain evidence="2 3">CCALA 016</strain>
    </source>
</reference>
<dbReference type="OrthoDB" id="467801at2"/>
<comment type="caution">
    <text evidence="2">The sequence shown here is derived from an EMBL/GenBank/DDBJ whole genome shotgun (WGS) entry which is preliminary data.</text>
</comment>
<feature type="transmembrane region" description="Helical" evidence="1">
    <location>
        <begin position="58"/>
        <end position="76"/>
    </location>
</feature>
<feature type="transmembrane region" description="Helical" evidence="1">
    <location>
        <begin position="124"/>
        <end position="145"/>
    </location>
</feature>
<name>A0A2T1LXN6_9CHRO</name>
<sequence>MSVSKKSPIYLKVNPSVARQFRHVIKRLAHKRFRKLLTWFLLAMGILMMLAWNWKLVISTSSGIGLMWLVYAGLDWNWRRQWKHLLPFFKGYKGKLTLAVGSGGLAAISTYLVASIWADSENRWLATGTIIQGVATLSTLILVLWQMLTVQHQSDETKFENWLSELTAQDSLKRLIAVRQLTNLVNQGGLPLSYQQQLSDYFRLMLRSEQDDSVRDALLDSLGTWNTQPSLEVGQPLQIPVSLKRSLNRVARPI</sequence>
<dbReference type="Proteomes" id="UP000239001">
    <property type="component" value="Unassembled WGS sequence"/>
</dbReference>
<accession>A0A2T1LXN6</accession>
<keyword evidence="1" id="KW-0472">Membrane</keyword>
<dbReference type="AlphaFoldDB" id="A0A2T1LXN6"/>
<organism evidence="2 3">
    <name type="scientific">Aphanothece hegewaldii CCALA 016</name>
    <dbReference type="NCBI Taxonomy" id="2107694"/>
    <lineage>
        <taxon>Bacteria</taxon>
        <taxon>Bacillati</taxon>
        <taxon>Cyanobacteriota</taxon>
        <taxon>Cyanophyceae</taxon>
        <taxon>Oscillatoriophycideae</taxon>
        <taxon>Chroococcales</taxon>
        <taxon>Aphanothecaceae</taxon>
        <taxon>Aphanothece</taxon>
    </lineage>
</organism>
<dbReference type="RefSeq" id="WP_106457103.1">
    <property type="nucleotide sequence ID" value="NZ_PXOH01000011.1"/>
</dbReference>
<feature type="transmembrane region" description="Helical" evidence="1">
    <location>
        <begin position="36"/>
        <end position="52"/>
    </location>
</feature>
<evidence type="ECO:0000313" key="3">
    <source>
        <dbReference type="Proteomes" id="UP000239001"/>
    </source>
</evidence>
<gene>
    <name evidence="2" type="ORF">C7H19_11935</name>
</gene>
<evidence type="ECO:0000256" key="1">
    <source>
        <dbReference type="SAM" id="Phobius"/>
    </source>
</evidence>
<feature type="transmembrane region" description="Helical" evidence="1">
    <location>
        <begin position="96"/>
        <end position="118"/>
    </location>
</feature>
<evidence type="ECO:0000313" key="2">
    <source>
        <dbReference type="EMBL" id="PSF37139.1"/>
    </source>
</evidence>
<keyword evidence="1" id="KW-1133">Transmembrane helix</keyword>
<keyword evidence="1" id="KW-0812">Transmembrane</keyword>
<proteinExistence type="predicted"/>
<keyword evidence="3" id="KW-1185">Reference proteome</keyword>
<reference evidence="2 3" key="1">
    <citation type="submission" date="2018-03" db="EMBL/GenBank/DDBJ databases">
        <title>The ancient ancestry and fast evolution of plastids.</title>
        <authorList>
            <person name="Moore K.R."/>
            <person name="Magnabosco C."/>
            <person name="Momper L."/>
            <person name="Gold D.A."/>
            <person name="Bosak T."/>
            <person name="Fournier G.P."/>
        </authorList>
    </citation>
    <scope>NUCLEOTIDE SEQUENCE [LARGE SCALE GENOMIC DNA]</scope>
    <source>
        <strain evidence="2 3">CCALA 016</strain>
    </source>
</reference>